<accession>A0A4Q7VAQ3</accession>
<dbReference type="AlphaFoldDB" id="A0A4Q7VAQ3"/>
<name>A0A4Q7VAQ3_9BURK</name>
<comment type="subcellular location">
    <subcellularLocation>
        <location evidence="1 7">Cell membrane</location>
        <topology evidence="1 7">Multi-pass membrane protein</topology>
    </subcellularLocation>
</comment>
<dbReference type="PANTHER" id="PTHR30213">
    <property type="entry name" value="INNER MEMBRANE PROTEIN YHJD"/>
    <property type="match status" value="1"/>
</dbReference>
<gene>
    <name evidence="8" type="ORF">EV670_3237</name>
</gene>
<proteinExistence type="inferred from homology"/>
<evidence type="ECO:0000256" key="4">
    <source>
        <dbReference type="ARBA" id="ARBA00022692"/>
    </source>
</evidence>
<evidence type="ECO:0000256" key="5">
    <source>
        <dbReference type="ARBA" id="ARBA00022989"/>
    </source>
</evidence>
<evidence type="ECO:0000313" key="8">
    <source>
        <dbReference type="EMBL" id="RZT93685.1"/>
    </source>
</evidence>
<feature type="transmembrane region" description="Helical" evidence="7">
    <location>
        <begin position="192"/>
        <end position="213"/>
    </location>
</feature>
<comment type="caution">
    <text evidence="8">The sequence shown here is derived from an EMBL/GenBank/DDBJ whole genome shotgun (WGS) entry which is preliminary data.</text>
</comment>
<evidence type="ECO:0000256" key="2">
    <source>
        <dbReference type="ARBA" id="ARBA00022475"/>
    </source>
</evidence>
<evidence type="ECO:0000256" key="1">
    <source>
        <dbReference type="ARBA" id="ARBA00004651"/>
    </source>
</evidence>
<dbReference type="Proteomes" id="UP000293671">
    <property type="component" value="Unassembled WGS sequence"/>
</dbReference>
<feature type="transmembrane region" description="Helical" evidence="7">
    <location>
        <begin position="153"/>
        <end position="172"/>
    </location>
</feature>
<dbReference type="PANTHER" id="PTHR30213:SF0">
    <property type="entry name" value="UPF0761 MEMBRANE PROTEIN YIHY"/>
    <property type="match status" value="1"/>
</dbReference>
<feature type="transmembrane region" description="Helical" evidence="7">
    <location>
        <begin position="50"/>
        <end position="73"/>
    </location>
</feature>
<keyword evidence="3" id="KW-0997">Cell inner membrane</keyword>
<dbReference type="RefSeq" id="WP_130434055.1">
    <property type="nucleotide sequence ID" value="NZ_SHKP01000008.1"/>
</dbReference>
<keyword evidence="6 7" id="KW-0472">Membrane</keyword>
<keyword evidence="4 7" id="KW-0812">Transmembrane</keyword>
<dbReference type="GO" id="GO:0005886">
    <property type="term" value="C:plasma membrane"/>
    <property type="evidence" value="ECO:0007669"/>
    <property type="project" value="UniProtKB-SubCell"/>
</dbReference>
<keyword evidence="5 7" id="KW-1133">Transmembrane helix</keyword>
<feature type="transmembrane region" description="Helical" evidence="7">
    <location>
        <begin position="258"/>
        <end position="286"/>
    </location>
</feature>
<dbReference type="OrthoDB" id="9808671at2"/>
<feature type="transmembrane region" description="Helical" evidence="7">
    <location>
        <begin position="85"/>
        <end position="107"/>
    </location>
</feature>
<comment type="similarity">
    <text evidence="7">Belongs to the UPF0761 family.</text>
</comment>
<dbReference type="InterPro" id="IPR023679">
    <property type="entry name" value="UPF0761_bac"/>
</dbReference>
<protein>
    <recommendedName>
        <fullName evidence="7">UPF0761 membrane protein EV670_3237</fullName>
    </recommendedName>
</protein>
<organism evidence="8 9">
    <name type="scientific">Rivibacter subsaxonicus</name>
    <dbReference type="NCBI Taxonomy" id="457575"/>
    <lineage>
        <taxon>Bacteria</taxon>
        <taxon>Pseudomonadati</taxon>
        <taxon>Pseudomonadota</taxon>
        <taxon>Betaproteobacteria</taxon>
        <taxon>Burkholderiales</taxon>
        <taxon>Rivibacter</taxon>
    </lineage>
</organism>
<dbReference type="InterPro" id="IPR017039">
    <property type="entry name" value="Virul_fac_BrkB"/>
</dbReference>
<reference evidence="8 9" key="1">
    <citation type="submission" date="2019-02" db="EMBL/GenBank/DDBJ databases">
        <title>Genomic Encyclopedia of Type Strains, Phase IV (KMG-IV): sequencing the most valuable type-strain genomes for metagenomic binning, comparative biology and taxonomic classification.</title>
        <authorList>
            <person name="Goeker M."/>
        </authorList>
    </citation>
    <scope>NUCLEOTIDE SEQUENCE [LARGE SCALE GENOMIC DNA]</scope>
    <source>
        <strain evidence="8 9">DSM 19570</strain>
    </source>
</reference>
<evidence type="ECO:0000256" key="6">
    <source>
        <dbReference type="ARBA" id="ARBA00023136"/>
    </source>
</evidence>
<evidence type="ECO:0000256" key="3">
    <source>
        <dbReference type="ARBA" id="ARBA00022519"/>
    </source>
</evidence>
<keyword evidence="9" id="KW-1185">Reference proteome</keyword>
<dbReference type="NCBIfam" id="TIGR00765">
    <property type="entry name" value="yihY_not_rbn"/>
    <property type="match status" value="1"/>
</dbReference>
<keyword evidence="2 7" id="KW-1003">Cell membrane</keyword>
<dbReference type="HAMAP" id="MF_00672">
    <property type="entry name" value="UPF0761"/>
    <property type="match status" value="1"/>
</dbReference>
<feature type="transmembrane region" description="Helical" evidence="7">
    <location>
        <begin position="225"/>
        <end position="246"/>
    </location>
</feature>
<sequence length="412" mass="45442">MTSSLALSRSLLARLRELLRTLRTWPWFDTLATLRKRFGEDHLSLTASSLTFTTTLALVPLATVTLAVFTAFPMFGRMQATVEKYFVQALVPEYIAKPVLGALTGFALKANRIGLVGLLFVVLAALMLMMTIDRTLNSIWRVPHSRRIAQRVLVYWAALTLGPLVLGMSLSLPTYLMALSGGRAAPSSEGRALFFDVLQSVLLAAGMAALYHYVPNTAVRWRHAWAGGIFVAIGFEIAKWGFALYLRMAPSYTTIYGAFAAVPIFLLWLYFVWVIVLLGAVIAAYAPSLSMQVVRRADTPGYRFDLALVVLGLLAQAREGSAHGLSAAQMAATLRADPLQLEPILDTLLQLDWVVRLDEGDEPRHVLLVDPARTPAQPLLAALLLEPSEAVRGFWQRAGFETLTLQDMIDRR</sequence>
<evidence type="ECO:0000256" key="7">
    <source>
        <dbReference type="HAMAP-Rule" id="MF_00672"/>
    </source>
</evidence>
<evidence type="ECO:0000313" key="9">
    <source>
        <dbReference type="Proteomes" id="UP000293671"/>
    </source>
</evidence>
<feature type="transmembrane region" description="Helical" evidence="7">
    <location>
        <begin position="113"/>
        <end position="132"/>
    </location>
</feature>
<dbReference type="Pfam" id="PF03631">
    <property type="entry name" value="Virul_fac_BrkB"/>
    <property type="match status" value="1"/>
</dbReference>
<dbReference type="EMBL" id="SHKP01000008">
    <property type="protein sequence ID" value="RZT93685.1"/>
    <property type="molecule type" value="Genomic_DNA"/>
</dbReference>